<dbReference type="Pfam" id="PF08774">
    <property type="entry name" value="VRR_NUC"/>
    <property type="match status" value="1"/>
</dbReference>
<organism evidence="5 6">
    <name type="scientific">Novimethylophilus kurashikiensis</name>
    <dbReference type="NCBI Taxonomy" id="1825523"/>
    <lineage>
        <taxon>Bacteria</taxon>
        <taxon>Pseudomonadati</taxon>
        <taxon>Pseudomonadota</taxon>
        <taxon>Betaproteobacteria</taxon>
        <taxon>Nitrosomonadales</taxon>
        <taxon>Methylophilaceae</taxon>
        <taxon>Novimethylophilus</taxon>
    </lineage>
</organism>
<dbReference type="InterPro" id="IPR011856">
    <property type="entry name" value="tRNA_endonuc-like_dom_sf"/>
</dbReference>
<dbReference type="RefSeq" id="WP_227871445.1">
    <property type="nucleotide sequence ID" value="NZ_BDOQ01000007.1"/>
</dbReference>
<evidence type="ECO:0000256" key="2">
    <source>
        <dbReference type="ARBA" id="ARBA00022722"/>
    </source>
</evidence>
<comment type="caution">
    <text evidence="5">The sequence shown here is derived from an EMBL/GenBank/DDBJ whole genome shotgun (WGS) entry which is preliminary data.</text>
</comment>
<keyword evidence="6" id="KW-1185">Reference proteome</keyword>
<dbReference type="GO" id="GO:0016788">
    <property type="term" value="F:hydrolase activity, acting on ester bonds"/>
    <property type="evidence" value="ECO:0007669"/>
    <property type="project" value="InterPro"/>
</dbReference>
<gene>
    <name evidence="5" type="ORF">NMK_1943</name>
</gene>
<feature type="domain" description="VRR-NUC" evidence="4">
    <location>
        <begin position="32"/>
        <end position="137"/>
    </location>
</feature>
<evidence type="ECO:0000256" key="1">
    <source>
        <dbReference type="ARBA" id="ARBA00001946"/>
    </source>
</evidence>
<dbReference type="Gene3D" id="3.40.1350.10">
    <property type="match status" value="1"/>
</dbReference>
<keyword evidence="2" id="KW-0540">Nuclease</keyword>
<dbReference type="GO" id="GO:0003676">
    <property type="term" value="F:nucleic acid binding"/>
    <property type="evidence" value="ECO:0007669"/>
    <property type="project" value="InterPro"/>
</dbReference>
<dbReference type="Proteomes" id="UP000245081">
    <property type="component" value="Unassembled WGS sequence"/>
</dbReference>
<accession>A0A2R5FCH5</accession>
<dbReference type="EMBL" id="BDOQ01000007">
    <property type="protein sequence ID" value="GBG14344.1"/>
    <property type="molecule type" value="Genomic_DNA"/>
</dbReference>
<dbReference type="GO" id="GO:0004518">
    <property type="term" value="F:nuclease activity"/>
    <property type="evidence" value="ECO:0007669"/>
    <property type="project" value="UniProtKB-KW"/>
</dbReference>
<sequence length="155" mass="17033">MNVSYEEAVKRGWIKPSEVPKKARPTKARKAELEGEEQAQLIKLFRQLFPAEGPLLIHIPNGGSRKNAFEGWRLKEQGVRAGVSDLMLPVARGGFFGLWIEFKAAPPNDAGVSDSQKDWVALMRAQGYQAEVCLGVEAAIAVLEAYMRLPATVVA</sequence>
<reference evidence="5 6" key="1">
    <citation type="journal article" date="2018" name="Environ. Microbiol.">
        <title>Isolation and genomic characterization of Novimethylophilus kurashikiensis gen. nov. sp. nov., a new lanthanide-dependent methylotrophic species of Methylophilaceae.</title>
        <authorList>
            <person name="Lv H."/>
            <person name="Sahin N."/>
            <person name="Tani A."/>
        </authorList>
    </citation>
    <scope>NUCLEOTIDE SEQUENCE [LARGE SCALE GENOMIC DNA]</scope>
    <source>
        <strain evidence="5 6">La2-4</strain>
    </source>
</reference>
<name>A0A2R5FCH5_9PROT</name>
<comment type="cofactor">
    <cofactor evidence="1">
        <name>Mg(2+)</name>
        <dbReference type="ChEBI" id="CHEBI:18420"/>
    </cofactor>
</comment>
<evidence type="ECO:0000256" key="3">
    <source>
        <dbReference type="ARBA" id="ARBA00022801"/>
    </source>
</evidence>
<proteinExistence type="predicted"/>
<dbReference type="SMART" id="SM00990">
    <property type="entry name" value="VRR_NUC"/>
    <property type="match status" value="1"/>
</dbReference>
<evidence type="ECO:0000313" key="6">
    <source>
        <dbReference type="Proteomes" id="UP000245081"/>
    </source>
</evidence>
<evidence type="ECO:0000313" key="5">
    <source>
        <dbReference type="EMBL" id="GBG14344.1"/>
    </source>
</evidence>
<dbReference type="InterPro" id="IPR014883">
    <property type="entry name" value="VRR_NUC"/>
</dbReference>
<keyword evidence="3" id="KW-0378">Hydrolase</keyword>
<dbReference type="AlphaFoldDB" id="A0A2R5FCH5"/>
<protein>
    <submittedName>
        <fullName evidence="5">Transcriptional regulator</fullName>
    </submittedName>
</protein>
<evidence type="ECO:0000259" key="4">
    <source>
        <dbReference type="SMART" id="SM00990"/>
    </source>
</evidence>